<dbReference type="Proteomes" id="UP001529510">
    <property type="component" value="Unassembled WGS sequence"/>
</dbReference>
<sequence>TQVVTHPAPPLISPLERKSVIQEVEEVVARRITKKTMSAAVTREAVIRVAFTKVVVAAKFNRSSRMGGDPETLSMHSMRVASMPRQVVSSWAQDDSDGSLVSERDATYTRQASMHSMNNGYAANTYPRQSMYSTSRVNGFESGQQQVGSMTLPAMKRSLSGTLATGGGGGGMEQEVYVSRHSFKGPAHRTISRINNRQTTRSMPSGMYGSGGFSGSQGNLAMQQGRLSVHSVGRGKDVFDGMDMDSMGNLSG</sequence>
<evidence type="ECO:0000313" key="2">
    <source>
        <dbReference type="Proteomes" id="UP001529510"/>
    </source>
</evidence>
<dbReference type="AlphaFoldDB" id="A0ABD0MXV5"/>
<dbReference type="EMBL" id="JAMKFB020000025">
    <property type="protein sequence ID" value="KAL0154814.1"/>
    <property type="molecule type" value="Genomic_DNA"/>
</dbReference>
<feature type="non-terminal residue" evidence="1">
    <location>
        <position position="252"/>
    </location>
</feature>
<reference evidence="1 2" key="1">
    <citation type="submission" date="2024-05" db="EMBL/GenBank/DDBJ databases">
        <title>Genome sequencing and assembly of Indian major carp, Cirrhinus mrigala (Hamilton, 1822).</title>
        <authorList>
            <person name="Mohindra V."/>
            <person name="Chowdhury L.M."/>
            <person name="Lal K."/>
            <person name="Jena J.K."/>
        </authorList>
    </citation>
    <scope>NUCLEOTIDE SEQUENCE [LARGE SCALE GENOMIC DNA]</scope>
    <source>
        <strain evidence="1">CM1030</strain>
        <tissue evidence="1">Blood</tissue>
    </source>
</reference>
<organism evidence="1 2">
    <name type="scientific">Cirrhinus mrigala</name>
    <name type="common">Mrigala</name>
    <dbReference type="NCBI Taxonomy" id="683832"/>
    <lineage>
        <taxon>Eukaryota</taxon>
        <taxon>Metazoa</taxon>
        <taxon>Chordata</taxon>
        <taxon>Craniata</taxon>
        <taxon>Vertebrata</taxon>
        <taxon>Euteleostomi</taxon>
        <taxon>Actinopterygii</taxon>
        <taxon>Neopterygii</taxon>
        <taxon>Teleostei</taxon>
        <taxon>Ostariophysi</taxon>
        <taxon>Cypriniformes</taxon>
        <taxon>Cyprinidae</taxon>
        <taxon>Labeoninae</taxon>
        <taxon>Labeonini</taxon>
        <taxon>Cirrhinus</taxon>
    </lineage>
</organism>
<name>A0ABD0MXV5_CIRMR</name>
<protein>
    <submittedName>
        <fullName evidence="1">Uncharacterized protein</fullName>
    </submittedName>
</protein>
<comment type="caution">
    <text evidence="1">The sequence shown here is derived from an EMBL/GenBank/DDBJ whole genome shotgun (WGS) entry which is preliminary data.</text>
</comment>
<proteinExistence type="predicted"/>
<accession>A0ABD0MXV5</accession>
<feature type="non-terminal residue" evidence="1">
    <location>
        <position position="1"/>
    </location>
</feature>
<keyword evidence="2" id="KW-1185">Reference proteome</keyword>
<evidence type="ECO:0000313" key="1">
    <source>
        <dbReference type="EMBL" id="KAL0154814.1"/>
    </source>
</evidence>
<gene>
    <name evidence="1" type="ORF">M9458_049077</name>
</gene>